<feature type="domain" description="Peptidase C14 caspase" evidence="2">
    <location>
        <begin position="25"/>
        <end position="319"/>
    </location>
</feature>
<evidence type="ECO:0000313" key="3">
    <source>
        <dbReference type="EMBL" id="KYF88022.1"/>
    </source>
</evidence>
<evidence type="ECO:0000259" key="2">
    <source>
        <dbReference type="Pfam" id="PF00656"/>
    </source>
</evidence>
<name>A0A150S6F3_SORCE</name>
<comment type="caution">
    <text evidence="3">The sequence shown here is derived from an EMBL/GenBank/DDBJ whole genome shotgun (WGS) entry which is preliminary data.</text>
</comment>
<dbReference type="PANTHER" id="PTHR48104:SF30">
    <property type="entry name" value="METACASPASE-1"/>
    <property type="match status" value="1"/>
</dbReference>
<dbReference type="PANTHER" id="PTHR48104">
    <property type="entry name" value="METACASPASE-4"/>
    <property type="match status" value="1"/>
</dbReference>
<organism evidence="3 4">
    <name type="scientific">Sorangium cellulosum</name>
    <name type="common">Polyangium cellulosum</name>
    <dbReference type="NCBI Taxonomy" id="56"/>
    <lineage>
        <taxon>Bacteria</taxon>
        <taxon>Pseudomonadati</taxon>
        <taxon>Myxococcota</taxon>
        <taxon>Polyangia</taxon>
        <taxon>Polyangiales</taxon>
        <taxon>Polyangiaceae</taxon>
        <taxon>Sorangium</taxon>
    </lineage>
</organism>
<dbReference type="Gene3D" id="3.40.50.1460">
    <property type="match status" value="1"/>
</dbReference>
<protein>
    <recommendedName>
        <fullName evidence="2">Peptidase C14 caspase domain-containing protein</fullName>
    </recommendedName>
</protein>
<accession>A0A150S6F3</accession>
<gene>
    <name evidence="3" type="ORF">BE17_34585</name>
</gene>
<dbReference type="GO" id="GO:0005737">
    <property type="term" value="C:cytoplasm"/>
    <property type="evidence" value="ECO:0007669"/>
    <property type="project" value="TreeGrafter"/>
</dbReference>
<feature type="region of interest" description="Disordered" evidence="1">
    <location>
        <begin position="693"/>
        <end position="716"/>
    </location>
</feature>
<evidence type="ECO:0000313" key="4">
    <source>
        <dbReference type="Proteomes" id="UP000075635"/>
    </source>
</evidence>
<dbReference type="EMBL" id="JEMB01001383">
    <property type="protein sequence ID" value="KYF88022.1"/>
    <property type="molecule type" value="Genomic_DNA"/>
</dbReference>
<reference evidence="3 4" key="1">
    <citation type="submission" date="2014-02" db="EMBL/GenBank/DDBJ databases">
        <title>The small core and large imbalanced accessory genome model reveals a collaborative survival strategy of Sorangium cellulosum strains in nature.</title>
        <authorList>
            <person name="Han K."/>
            <person name="Peng R."/>
            <person name="Blom J."/>
            <person name="Li Y.-Z."/>
        </authorList>
    </citation>
    <scope>NUCLEOTIDE SEQUENCE [LARGE SCALE GENOMIC DNA]</scope>
    <source>
        <strain evidence="3 4">So0011-07</strain>
    </source>
</reference>
<dbReference type="AlphaFoldDB" id="A0A150S6F3"/>
<dbReference type="GO" id="GO:0006508">
    <property type="term" value="P:proteolysis"/>
    <property type="evidence" value="ECO:0007669"/>
    <property type="project" value="InterPro"/>
</dbReference>
<evidence type="ECO:0000256" key="1">
    <source>
        <dbReference type="SAM" id="MobiDB-lite"/>
    </source>
</evidence>
<sequence>MMESRPHHEHDAAASSAPDTSPTFRALLIGVDFYFPNRLPNGASYATLRGCVNDIRRVEEMLKARITGPLEITKLVARDAGAGRPAGPGSAWPTYANMQAALDGLLARSRPGDQVYIHYSGHGGRVRTKFPDLKGPDGYDETLVPTDIGEASTRNLRDVHLAYYVDALTTKNQATVTVVLDSCHSGGATRGIDVAPRCATGARAGVDPTLDTTERPTDGVASEDELRAAWRRLAGTGVTARAAATSWLPASSDYVLLAACRDIESALEASVEGAPRGGVMTAAFLDALAQLRADQTWKTVHERVLAWVHSRYPQQTPQLLGRGERQVLGVELRPVAHTVTILDIDAPKQRVKLRAGHATGTALGSRFGLYRAGTTDFTEADKRVGAATVTEVMATQSWAALDEVTTIDAVELGAPARLEDVGSLALQHAVNLVRRDDLPPGLDQDRALSAVRAAIETRGRGFLEIHGRGTPDYQVAVNSGGQYEIWDPSGTPMPNVGAVDVGAPEAAEQVVDRLMHILRYQTVMKLNNPSSGIEDALRVELRAPPPEWSPGDWIGGGTVIEPSGDAYVVKPDTHVFVRVLNGTDRKVNIAAIDLGDDWSIAAIEPPGPSFGSYTPVDARKDVWFALRTSLSGGRTSALDVIKIFATTDDADFWWLLHPSIERPITRSAMARGTAARDALFRLREALDADQNTARSARVESSPGSDWTARQIRIRTS</sequence>
<dbReference type="InterPro" id="IPR050452">
    <property type="entry name" value="Metacaspase"/>
</dbReference>
<dbReference type="Proteomes" id="UP000075635">
    <property type="component" value="Unassembled WGS sequence"/>
</dbReference>
<dbReference type="Pfam" id="PF00656">
    <property type="entry name" value="Peptidase_C14"/>
    <property type="match status" value="1"/>
</dbReference>
<proteinExistence type="predicted"/>
<dbReference type="InterPro" id="IPR011600">
    <property type="entry name" value="Pept_C14_caspase"/>
</dbReference>
<dbReference type="GO" id="GO:0004197">
    <property type="term" value="F:cysteine-type endopeptidase activity"/>
    <property type="evidence" value="ECO:0007669"/>
    <property type="project" value="InterPro"/>
</dbReference>